<evidence type="ECO:0000256" key="1">
    <source>
        <dbReference type="SAM" id="MobiDB-lite"/>
    </source>
</evidence>
<proteinExistence type="predicted"/>
<feature type="non-terminal residue" evidence="2">
    <location>
        <position position="66"/>
    </location>
</feature>
<organism evidence="2 3">
    <name type="scientific">Bradyrhizobium zhengyangense</name>
    <dbReference type="NCBI Taxonomy" id="2911009"/>
    <lineage>
        <taxon>Bacteria</taxon>
        <taxon>Pseudomonadati</taxon>
        <taxon>Pseudomonadota</taxon>
        <taxon>Alphaproteobacteria</taxon>
        <taxon>Hyphomicrobiales</taxon>
        <taxon>Nitrobacteraceae</taxon>
        <taxon>Bradyrhizobium</taxon>
    </lineage>
</organism>
<reference evidence="2" key="1">
    <citation type="submission" date="2022-01" db="EMBL/GenBank/DDBJ databases">
        <title>Genome sequnece data of strain Bradyrhizobium sp. nov.</title>
        <authorList>
            <person name="Zhang J."/>
        </authorList>
    </citation>
    <scope>NUCLEOTIDE SEQUENCE</scope>
    <source>
        <strain evidence="2">WYCCWR 12774</strain>
    </source>
</reference>
<dbReference type="RefSeq" id="WP_237874430.1">
    <property type="nucleotide sequence ID" value="NZ_JAKLUA010000059.1"/>
</dbReference>
<protein>
    <submittedName>
        <fullName evidence="2">Uncharacterized protein</fullName>
    </submittedName>
</protein>
<evidence type="ECO:0000313" key="2">
    <source>
        <dbReference type="EMBL" id="MCG2673434.1"/>
    </source>
</evidence>
<evidence type="ECO:0000313" key="3">
    <source>
        <dbReference type="Proteomes" id="UP001139012"/>
    </source>
</evidence>
<accession>A0ABS9M2E7</accession>
<sequence length="66" mass="7097">MQSSALGDGTNSLQQGSADAVAAHLSIGVTEPHHRQSGAIGRHPKMHRRRQDNVRSVVFVLHQSSS</sequence>
<comment type="caution">
    <text evidence="2">The sequence shown here is derived from an EMBL/GenBank/DDBJ whole genome shotgun (WGS) entry which is preliminary data.</text>
</comment>
<name>A0ABS9M2E7_9BRAD</name>
<dbReference type="EMBL" id="JAKLUA010000059">
    <property type="protein sequence ID" value="MCG2673434.1"/>
    <property type="molecule type" value="Genomic_DNA"/>
</dbReference>
<dbReference type="Proteomes" id="UP001139012">
    <property type="component" value="Unassembled WGS sequence"/>
</dbReference>
<feature type="region of interest" description="Disordered" evidence="1">
    <location>
        <begin position="29"/>
        <end position="53"/>
    </location>
</feature>
<gene>
    <name evidence="2" type="ORF">L6637_42050</name>
</gene>
<keyword evidence="3" id="KW-1185">Reference proteome</keyword>